<dbReference type="GO" id="GO:0019878">
    <property type="term" value="P:lysine biosynthetic process via aminoadipic acid"/>
    <property type="evidence" value="ECO:0007669"/>
    <property type="project" value="TreeGrafter"/>
</dbReference>
<dbReference type="PANTHER" id="PTHR11133:SF23">
    <property type="entry name" value="SACCHAROPINE DEHYDROGENASE [NAD(+), L-LYSINE-FORMING]"/>
    <property type="match status" value="1"/>
</dbReference>
<dbReference type="Gene3D" id="3.40.50.720">
    <property type="entry name" value="NAD(P)-binding Rossmann-like Domain"/>
    <property type="match status" value="2"/>
</dbReference>
<feature type="active site" description="Proton donor" evidence="14">
    <location>
        <position position="94"/>
    </location>
</feature>
<dbReference type="FunFam" id="3.40.50.720:FF:000217">
    <property type="entry name" value="Saccharopine dehydrogenase [NAD(+), L-lysine-forming]"/>
    <property type="match status" value="1"/>
</dbReference>
<dbReference type="SMART" id="SM01002">
    <property type="entry name" value="AlaDh_PNT_C"/>
    <property type="match status" value="1"/>
</dbReference>
<evidence type="ECO:0000256" key="2">
    <source>
        <dbReference type="ARBA" id="ARBA00005689"/>
    </source>
</evidence>
<evidence type="ECO:0000256" key="16">
    <source>
        <dbReference type="PIRSR" id="PIRSR018250-4"/>
    </source>
</evidence>
<comment type="similarity">
    <text evidence="2 13">Belongs to the AlaDH/PNT family.</text>
</comment>
<comment type="caution">
    <text evidence="19">The sequence shown here is derived from an EMBL/GenBank/DDBJ whole genome shotgun (WGS) entry which is preliminary data.</text>
</comment>
<feature type="binding site" evidence="15">
    <location>
        <begin position="201"/>
        <end position="202"/>
    </location>
    <ligand>
        <name>NAD(+)</name>
        <dbReference type="ChEBI" id="CHEBI:57540"/>
    </ligand>
</feature>
<protein>
    <recommendedName>
        <fullName evidence="5 13">Saccharopine dehydrogenase [NAD(+), L-lysine-forming]</fullName>
        <shortName evidence="13">SDH</shortName>
        <ecNumber evidence="4 13">1.5.1.7</ecNumber>
    </recommendedName>
    <alternativeName>
        <fullName evidence="11 13">Lysine--2-oxoglutarate reductase</fullName>
    </alternativeName>
</protein>
<keyword evidence="10" id="KW-1015">Disulfide bond</keyword>
<evidence type="ECO:0000256" key="3">
    <source>
        <dbReference type="ARBA" id="ARBA00011245"/>
    </source>
</evidence>
<evidence type="ECO:0000259" key="17">
    <source>
        <dbReference type="SMART" id="SM01002"/>
    </source>
</evidence>
<keyword evidence="8 13" id="KW-0520">NAD</keyword>
<feature type="binding site" evidence="15">
    <location>
        <begin position="316"/>
        <end position="319"/>
    </location>
    <ligand>
        <name>NAD(+)</name>
        <dbReference type="ChEBI" id="CHEBI:57540"/>
    </ligand>
</feature>
<evidence type="ECO:0000256" key="13">
    <source>
        <dbReference type="PIRNR" id="PIRNR018250"/>
    </source>
</evidence>
<evidence type="ECO:0000313" key="19">
    <source>
        <dbReference type="EMBL" id="GJJ75829.1"/>
    </source>
</evidence>
<sequence>MVYLWLRAETKAMEHRAALTPSTCKTLLDRGFRITVERSRERIFDDEEYEKVGCHMVPIGEWRKAPEDAYIVGLKELPEGETDPLRHTHIFFAHCFKNQGGWTDILGRFHEGKGTILDLEFLNDGNGRRVAAFGYHAGFAGAAIGVDDWCHQKLNPGQPLPPYKPFPNEATLISHIKERLGRAVALNNNQVPEVMVMGALGRCGKGACDFAKAVGIPEEKIIRWDMAETKEGGPFPRILQSEIFVNCIYLNQPIPPFFTPAMLDGERKLSVIVDVSCDTTNPHNPIPVYSVNTTFDKAVVEVVTKNKDLPLDVCSIDHLPTLLPRESSEAFSRDLLPTIIDLERRDQSPVWGGAEALFHEKVKSMKALH</sequence>
<dbReference type="InterPro" id="IPR007698">
    <property type="entry name" value="AlaDH/PNT_NAD(H)-bd"/>
</dbReference>
<reference evidence="19" key="1">
    <citation type="submission" date="2021-11" db="EMBL/GenBank/DDBJ databases">
        <authorList>
            <person name="Herlambang A."/>
            <person name="Guo Y."/>
            <person name="Takashima Y."/>
            <person name="Nishizawa T."/>
        </authorList>
    </citation>
    <scope>NUCLEOTIDE SEQUENCE</scope>
    <source>
        <strain evidence="19">E1425</strain>
    </source>
</reference>
<dbReference type="InterPro" id="IPR007886">
    <property type="entry name" value="AlaDH/PNT_N"/>
</dbReference>
<comment type="pathway">
    <text evidence="1 13">Amino-acid biosynthesis; L-lysine biosynthesis via AAA pathway; L-lysine from L-alpha-aminoadipate (fungal route): step 3/3.</text>
</comment>
<feature type="disulfide bond" evidence="16">
    <location>
        <begin position="203"/>
        <end position="247"/>
    </location>
</feature>
<dbReference type="SUPFAM" id="SSF51735">
    <property type="entry name" value="NAD(P)-binding Rossmann-fold domains"/>
    <property type="match status" value="1"/>
</dbReference>
<keyword evidence="20" id="KW-1185">Reference proteome</keyword>
<dbReference type="GO" id="GO:0004754">
    <property type="term" value="F:saccharopine dehydrogenase (NAD+, L-lysine-forming) activity"/>
    <property type="evidence" value="ECO:0007669"/>
    <property type="project" value="UniProtKB-EC"/>
</dbReference>
<keyword evidence="7 13" id="KW-0560">Oxidoreductase</keyword>
<evidence type="ECO:0000256" key="11">
    <source>
        <dbReference type="ARBA" id="ARBA00033228"/>
    </source>
</evidence>
<evidence type="ECO:0000259" key="18">
    <source>
        <dbReference type="SMART" id="SM01003"/>
    </source>
</evidence>
<evidence type="ECO:0000256" key="6">
    <source>
        <dbReference type="ARBA" id="ARBA00022605"/>
    </source>
</evidence>
<feature type="binding site" evidence="15">
    <location>
        <position position="249"/>
    </location>
    <ligand>
        <name>NAD(+)</name>
        <dbReference type="ChEBI" id="CHEBI:57540"/>
    </ligand>
</feature>
<dbReference type="EC" id="1.5.1.7" evidence="4 13"/>
<organism evidence="19 20">
    <name type="scientific">Entomortierella parvispora</name>
    <dbReference type="NCBI Taxonomy" id="205924"/>
    <lineage>
        <taxon>Eukaryota</taxon>
        <taxon>Fungi</taxon>
        <taxon>Fungi incertae sedis</taxon>
        <taxon>Mucoromycota</taxon>
        <taxon>Mortierellomycotina</taxon>
        <taxon>Mortierellomycetes</taxon>
        <taxon>Mortierellales</taxon>
        <taxon>Mortierellaceae</taxon>
        <taxon>Entomortierella</taxon>
    </lineage>
</organism>
<evidence type="ECO:0000256" key="15">
    <source>
        <dbReference type="PIRSR" id="PIRSR018250-3"/>
    </source>
</evidence>
<feature type="domain" description="Alanine dehydrogenase/pyridine nucleotide transhydrogenase N-terminal" evidence="18">
    <location>
        <begin position="5"/>
        <end position="140"/>
    </location>
</feature>
<evidence type="ECO:0000256" key="14">
    <source>
        <dbReference type="PIRSR" id="PIRSR018250-1"/>
    </source>
</evidence>
<dbReference type="CDD" id="cd12188">
    <property type="entry name" value="SDH"/>
    <property type="match status" value="1"/>
</dbReference>
<evidence type="ECO:0000256" key="9">
    <source>
        <dbReference type="ARBA" id="ARBA00023154"/>
    </source>
</evidence>
<dbReference type="AlphaFoldDB" id="A0A9P3HFK2"/>
<feature type="active site" description="Proton acceptor" evidence="14">
    <location>
        <position position="75"/>
    </location>
</feature>
<feature type="binding site" evidence="15">
    <location>
        <position position="128"/>
    </location>
    <ligand>
        <name>NAD(+)</name>
        <dbReference type="ChEBI" id="CHEBI:57540"/>
    </ligand>
</feature>
<keyword evidence="9 13" id="KW-0457">Lysine biosynthesis</keyword>
<evidence type="ECO:0000256" key="4">
    <source>
        <dbReference type="ARBA" id="ARBA00012847"/>
    </source>
</evidence>
<feature type="domain" description="Alanine dehydrogenase/pyridine nucleotide transhydrogenase NAD(H)-binding" evidence="17">
    <location>
        <begin position="177"/>
        <end position="315"/>
    </location>
</feature>
<comment type="catalytic activity">
    <reaction evidence="12 13">
        <text>L-saccharopine + NAD(+) + H2O = L-lysine + 2-oxoglutarate + NADH + H(+)</text>
        <dbReference type="Rhea" id="RHEA:12440"/>
        <dbReference type="ChEBI" id="CHEBI:15377"/>
        <dbReference type="ChEBI" id="CHEBI:15378"/>
        <dbReference type="ChEBI" id="CHEBI:16810"/>
        <dbReference type="ChEBI" id="CHEBI:32551"/>
        <dbReference type="ChEBI" id="CHEBI:57540"/>
        <dbReference type="ChEBI" id="CHEBI:57945"/>
        <dbReference type="ChEBI" id="CHEBI:57951"/>
        <dbReference type="EC" id="1.5.1.7"/>
    </reaction>
</comment>
<gene>
    <name evidence="19" type="ORF">EMPS_08187</name>
</gene>
<dbReference type="EMBL" id="BQFW01000011">
    <property type="protein sequence ID" value="GJJ75829.1"/>
    <property type="molecule type" value="Genomic_DNA"/>
</dbReference>
<feature type="binding site" evidence="15">
    <location>
        <position position="275"/>
    </location>
    <ligand>
        <name>NAD(+)</name>
        <dbReference type="ChEBI" id="CHEBI:57540"/>
    </ligand>
</feature>
<evidence type="ECO:0000256" key="8">
    <source>
        <dbReference type="ARBA" id="ARBA00023027"/>
    </source>
</evidence>
<evidence type="ECO:0000256" key="5">
    <source>
        <dbReference type="ARBA" id="ARBA00021221"/>
    </source>
</evidence>
<dbReference type="PANTHER" id="PTHR11133">
    <property type="entry name" value="SACCHAROPINE DEHYDROGENASE"/>
    <property type="match status" value="1"/>
</dbReference>
<feature type="binding site" evidence="15">
    <location>
        <position position="225"/>
    </location>
    <ligand>
        <name>NAD(+)</name>
        <dbReference type="ChEBI" id="CHEBI:57540"/>
    </ligand>
</feature>
<dbReference type="InterPro" id="IPR036291">
    <property type="entry name" value="NAD(P)-bd_dom_sf"/>
</dbReference>
<dbReference type="Pfam" id="PF05222">
    <property type="entry name" value="AlaDh_PNT_N"/>
    <property type="match status" value="1"/>
</dbReference>
<feature type="binding site" evidence="15">
    <location>
        <position position="229"/>
    </location>
    <ligand>
        <name>NAD(+)</name>
        <dbReference type="ChEBI" id="CHEBI:57540"/>
    </ligand>
</feature>
<dbReference type="SUPFAM" id="SSF52283">
    <property type="entry name" value="Formate/glycerate dehydrogenase catalytic domain-like"/>
    <property type="match status" value="1"/>
</dbReference>
<name>A0A9P3HFK2_9FUNG</name>
<reference evidence="19" key="2">
    <citation type="journal article" date="2022" name="Microbiol. Resour. Announc.">
        <title>Whole-Genome Sequence of Entomortierella parvispora E1425, a Mucoromycotan Fungus Associated with Burkholderiaceae-Related Endosymbiotic Bacteria.</title>
        <authorList>
            <person name="Herlambang A."/>
            <person name="Guo Y."/>
            <person name="Takashima Y."/>
            <person name="Narisawa K."/>
            <person name="Ohta H."/>
            <person name="Nishizawa T."/>
        </authorList>
    </citation>
    <scope>NUCLEOTIDE SEQUENCE</scope>
    <source>
        <strain evidence="19">E1425</strain>
    </source>
</reference>
<dbReference type="PIRSF" id="PIRSF018250">
    <property type="entry name" value="Saccharopine_DH_Lys"/>
    <property type="match status" value="1"/>
</dbReference>
<dbReference type="GO" id="GO:0005737">
    <property type="term" value="C:cytoplasm"/>
    <property type="evidence" value="ECO:0007669"/>
    <property type="project" value="TreeGrafter"/>
</dbReference>
<evidence type="ECO:0000256" key="7">
    <source>
        <dbReference type="ARBA" id="ARBA00023002"/>
    </source>
</evidence>
<dbReference type="InterPro" id="IPR027281">
    <property type="entry name" value="Lys1"/>
</dbReference>
<evidence type="ECO:0000256" key="10">
    <source>
        <dbReference type="ARBA" id="ARBA00023157"/>
    </source>
</evidence>
<proteinExistence type="inferred from homology"/>
<evidence type="ECO:0000256" key="12">
    <source>
        <dbReference type="ARBA" id="ARBA00047860"/>
    </source>
</evidence>
<dbReference type="Proteomes" id="UP000827284">
    <property type="component" value="Unassembled WGS sequence"/>
</dbReference>
<accession>A0A9P3HFK2</accession>
<dbReference type="OrthoDB" id="265306at2759"/>
<keyword evidence="6 13" id="KW-0028">Amino-acid biosynthesis</keyword>
<evidence type="ECO:0000313" key="20">
    <source>
        <dbReference type="Proteomes" id="UP000827284"/>
    </source>
</evidence>
<comment type="subunit">
    <text evidence="3">Monomer.</text>
</comment>
<evidence type="ECO:0000256" key="1">
    <source>
        <dbReference type="ARBA" id="ARBA00004884"/>
    </source>
</evidence>
<dbReference type="InterPro" id="IPR051168">
    <property type="entry name" value="AASS"/>
</dbReference>
<dbReference type="SMART" id="SM01003">
    <property type="entry name" value="AlaDh_PNT_N"/>
    <property type="match status" value="1"/>
</dbReference>